<organism evidence="6 7">
    <name type="scientific">Porites evermanni</name>
    <dbReference type="NCBI Taxonomy" id="104178"/>
    <lineage>
        <taxon>Eukaryota</taxon>
        <taxon>Metazoa</taxon>
        <taxon>Cnidaria</taxon>
        <taxon>Anthozoa</taxon>
        <taxon>Hexacorallia</taxon>
        <taxon>Scleractinia</taxon>
        <taxon>Fungiina</taxon>
        <taxon>Poritidae</taxon>
        <taxon>Porites</taxon>
    </lineage>
</organism>
<dbReference type="InterPro" id="IPR036397">
    <property type="entry name" value="RNaseH_sf"/>
</dbReference>
<keyword evidence="4" id="KW-0269">Exonuclease</keyword>
<dbReference type="Pfam" id="PF00929">
    <property type="entry name" value="RNase_T"/>
    <property type="match status" value="1"/>
</dbReference>
<accession>A0ABN8SZB9</accession>
<dbReference type="PANTHER" id="PTHR11046">
    <property type="entry name" value="OLIGORIBONUCLEASE, MITOCHONDRIAL"/>
    <property type="match status" value="1"/>
</dbReference>
<feature type="non-terminal residue" evidence="6">
    <location>
        <position position="1"/>
    </location>
</feature>
<dbReference type="SUPFAM" id="SSF53098">
    <property type="entry name" value="Ribonuclease H-like"/>
    <property type="match status" value="1"/>
</dbReference>
<protein>
    <recommendedName>
        <fullName evidence="5">Exonuclease domain-containing protein</fullName>
    </recommendedName>
</protein>
<dbReference type="SMART" id="SM00479">
    <property type="entry name" value="EXOIII"/>
    <property type="match status" value="1"/>
</dbReference>
<reference evidence="6 7" key="1">
    <citation type="submission" date="2022-05" db="EMBL/GenBank/DDBJ databases">
        <authorList>
            <consortium name="Genoscope - CEA"/>
            <person name="William W."/>
        </authorList>
    </citation>
    <scope>NUCLEOTIDE SEQUENCE [LARGE SCALE GENOMIC DNA]</scope>
</reference>
<sequence>TGLDIETCHIIEMACLITDENLNIVAEGPDLVIHQPDSALEAMDDWCTKQHGESGLTAAVKASKINLSKAEDTFLDFIKKHTSAKECPLAGNSVHADKKFLDKYMPRFMNHLHYRIVDVSSIKELCRALEDIKESISELQFYKQTIFKKRFYYYCPTAGWLPSDRLATAFFPEVQLRASATLILRLKKNAEIMQATLNSVYA</sequence>
<keyword evidence="3" id="KW-0378">Hydrolase</keyword>
<dbReference type="InterPro" id="IPR022894">
    <property type="entry name" value="Oligoribonuclease"/>
</dbReference>
<evidence type="ECO:0000313" key="7">
    <source>
        <dbReference type="Proteomes" id="UP001159427"/>
    </source>
</evidence>
<dbReference type="Proteomes" id="UP001159427">
    <property type="component" value="Unassembled WGS sequence"/>
</dbReference>
<evidence type="ECO:0000256" key="2">
    <source>
        <dbReference type="ARBA" id="ARBA00022722"/>
    </source>
</evidence>
<comment type="caution">
    <text evidence="6">The sequence shown here is derived from an EMBL/GenBank/DDBJ whole genome shotgun (WGS) entry which is preliminary data.</text>
</comment>
<dbReference type="InterPro" id="IPR012337">
    <property type="entry name" value="RNaseH-like_sf"/>
</dbReference>
<dbReference type="CDD" id="cd06135">
    <property type="entry name" value="Orn"/>
    <property type="match status" value="1"/>
</dbReference>
<proteinExistence type="inferred from homology"/>
<dbReference type="EMBL" id="CALNXI010004577">
    <property type="protein sequence ID" value="CAH3196098.1"/>
    <property type="molecule type" value="Genomic_DNA"/>
</dbReference>
<dbReference type="PANTHER" id="PTHR11046:SF0">
    <property type="entry name" value="OLIGORIBONUCLEASE, MITOCHONDRIAL"/>
    <property type="match status" value="1"/>
</dbReference>
<keyword evidence="7" id="KW-1185">Reference proteome</keyword>
<gene>
    <name evidence="6" type="ORF">PEVE_00031772</name>
</gene>
<feature type="non-terminal residue" evidence="6">
    <location>
        <position position="202"/>
    </location>
</feature>
<dbReference type="Gene3D" id="3.30.420.10">
    <property type="entry name" value="Ribonuclease H-like superfamily/Ribonuclease H"/>
    <property type="match status" value="1"/>
</dbReference>
<keyword evidence="2" id="KW-0540">Nuclease</keyword>
<dbReference type="NCBIfam" id="NF003765">
    <property type="entry name" value="PRK05359.1"/>
    <property type="match status" value="1"/>
</dbReference>
<comment type="similarity">
    <text evidence="1">Belongs to the oligoribonuclease family.</text>
</comment>
<evidence type="ECO:0000259" key="5">
    <source>
        <dbReference type="SMART" id="SM00479"/>
    </source>
</evidence>
<evidence type="ECO:0000256" key="1">
    <source>
        <dbReference type="ARBA" id="ARBA00009921"/>
    </source>
</evidence>
<evidence type="ECO:0000256" key="4">
    <source>
        <dbReference type="ARBA" id="ARBA00022839"/>
    </source>
</evidence>
<evidence type="ECO:0000313" key="6">
    <source>
        <dbReference type="EMBL" id="CAH3196098.1"/>
    </source>
</evidence>
<name>A0ABN8SZB9_9CNID</name>
<dbReference type="InterPro" id="IPR013520">
    <property type="entry name" value="Ribonucl_H"/>
</dbReference>
<feature type="domain" description="Exonuclease" evidence="5">
    <location>
        <begin position="1"/>
        <end position="148"/>
    </location>
</feature>
<evidence type="ECO:0000256" key="3">
    <source>
        <dbReference type="ARBA" id="ARBA00022801"/>
    </source>
</evidence>